<comment type="caution">
    <text evidence="4">The sequence shown here is derived from an EMBL/GenBank/DDBJ whole genome shotgun (WGS) entry which is preliminary data.</text>
</comment>
<comment type="similarity">
    <text evidence="1">Belongs to the plant acyltransferase family.</text>
</comment>
<dbReference type="Gene3D" id="3.30.559.10">
    <property type="entry name" value="Chloramphenicol acetyltransferase-like domain"/>
    <property type="match status" value="2"/>
</dbReference>
<gene>
    <name evidence="4" type="ORF">SSX86_010267</name>
</gene>
<dbReference type="Proteomes" id="UP001408789">
    <property type="component" value="Unassembled WGS sequence"/>
</dbReference>
<accession>A0AAP0H2D2</accession>
<dbReference type="AlphaFoldDB" id="A0AAP0H2D2"/>
<organism evidence="4 5">
    <name type="scientific">Deinandra increscens subsp. villosa</name>
    <dbReference type="NCBI Taxonomy" id="3103831"/>
    <lineage>
        <taxon>Eukaryota</taxon>
        <taxon>Viridiplantae</taxon>
        <taxon>Streptophyta</taxon>
        <taxon>Embryophyta</taxon>
        <taxon>Tracheophyta</taxon>
        <taxon>Spermatophyta</taxon>
        <taxon>Magnoliopsida</taxon>
        <taxon>eudicotyledons</taxon>
        <taxon>Gunneridae</taxon>
        <taxon>Pentapetalae</taxon>
        <taxon>asterids</taxon>
        <taxon>campanulids</taxon>
        <taxon>Asterales</taxon>
        <taxon>Asteraceae</taxon>
        <taxon>Asteroideae</taxon>
        <taxon>Heliantheae alliance</taxon>
        <taxon>Madieae</taxon>
        <taxon>Madiinae</taxon>
        <taxon>Deinandra</taxon>
    </lineage>
</organism>
<evidence type="ECO:0008006" key="6">
    <source>
        <dbReference type="Google" id="ProtNLM"/>
    </source>
</evidence>
<dbReference type="EMBL" id="JBCNJP010000012">
    <property type="protein sequence ID" value="KAK9069871.1"/>
    <property type="molecule type" value="Genomic_DNA"/>
</dbReference>
<protein>
    <recommendedName>
        <fullName evidence="6">Transferase</fullName>
    </recommendedName>
</protein>
<reference evidence="4 5" key="1">
    <citation type="submission" date="2024-04" db="EMBL/GenBank/DDBJ databases">
        <title>The reference genome of an endangered Asteraceae, Deinandra increscens subsp. villosa, native to the Central Coast of California.</title>
        <authorList>
            <person name="Guilliams M."/>
            <person name="Hasenstab-Lehman K."/>
            <person name="Meyer R."/>
            <person name="Mcevoy S."/>
        </authorList>
    </citation>
    <scope>NUCLEOTIDE SEQUENCE [LARGE SCALE GENOMIC DNA]</scope>
    <source>
        <tissue evidence="4">Leaf</tissue>
    </source>
</reference>
<dbReference type="Pfam" id="PF02458">
    <property type="entry name" value="Transferase"/>
    <property type="match status" value="1"/>
</dbReference>
<dbReference type="PANTHER" id="PTHR31623">
    <property type="entry name" value="F21J9.9"/>
    <property type="match status" value="1"/>
</dbReference>
<evidence type="ECO:0000313" key="4">
    <source>
        <dbReference type="EMBL" id="KAK9069871.1"/>
    </source>
</evidence>
<dbReference type="GO" id="GO:0016746">
    <property type="term" value="F:acyltransferase activity"/>
    <property type="evidence" value="ECO:0007669"/>
    <property type="project" value="UniProtKB-KW"/>
</dbReference>
<evidence type="ECO:0000256" key="2">
    <source>
        <dbReference type="ARBA" id="ARBA00022679"/>
    </source>
</evidence>
<dbReference type="InterPro" id="IPR023213">
    <property type="entry name" value="CAT-like_dom_sf"/>
</dbReference>
<name>A0AAP0H2D2_9ASTR</name>
<evidence type="ECO:0000256" key="1">
    <source>
        <dbReference type="ARBA" id="ARBA00009861"/>
    </source>
</evidence>
<sequence>MKIEKQSPKLITPSNPTHPTLRRYKLGFTDEFIFGVEVGVVLFFPANNPNSAARLETSLKKTLTRFYPLAGRYVEEIQTVDCNDQGAEFRYATASIKLKDYLVSDVNFEFVDDFFPSKVGAAVSLLACQVTTFECGGVAFGVSISHRVGDASTLCTFINEWAVINREENNETEFTGPGFNSSVLFPARGLSPVPVQRMTDDMLRKYTRRKVVFSESVISNMKAKSTRQWSRTQVASAIIWKTFMFADLAMRGQRRESAHIQPVNLRERMGSLIPKDSCGNMVGLSVTECKSLETTIEELADRLTESVKRTISNFSKVRQDDEEGQEMVLNSLSNMINWPQSTNVVVTSSWCSFPFYEVDFGFGKPIWAAPWNIPGNDVTFFMGDGEGKGVNAYVCLQDKYVPYFEQALQQINAFVV</sequence>
<evidence type="ECO:0000313" key="5">
    <source>
        <dbReference type="Proteomes" id="UP001408789"/>
    </source>
</evidence>
<evidence type="ECO:0000256" key="3">
    <source>
        <dbReference type="ARBA" id="ARBA00023315"/>
    </source>
</evidence>
<keyword evidence="5" id="KW-1185">Reference proteome</keyword>
<dbReference type="PANTHER" id="PTHR31623:SF70">
    <property type="entry name" value="TRANSFERASE, CHLORAMPHENICOL ACETYLTRANSFERASE-LIKE DOMAIN PROTEIN"/>
    <property type="match status" value="1"/>
</dbReference>
<keyword evidence="2" id="KW-0808">Transferase</keyword>
<keyword evidence="3" id="KW-0012">Acyltransferase</keyword>
<proteinExistence type="inferred from homology"/>